<dbReference type="Gene3D" id="3.20.20.70">
    <property type="entry name" value="Aldolase class I"/>
    <property type="match status" value="1"/>
</dbReference>
<evidence type="ECO:0000256" key="2">
    <source>
        <dbReference type="ARBA" id="ARBA00023002"/>
    </source>
</evidence>
<dbReference type="SUPFAM" id="SSF51395">
    <property type="entry name" value="FMN-linked oxidoreductases"/>
    <property type="match status" value="1"/>
</dbReference>
<dbReference type="PANTHER" id="PTHR43656:SF2">
    <property type="entry name" value="BINDING OXIDOREDUCTASE, PUTATIVE (AFU_ORTHOLOGUE AFUA_2G08260)-RELATED"/>
    <property type="match status" value="1"/>
</dbReference>
<dbReference type="InterPro" id="IPR051799">
    <property type="entry name" value="NADH_flavin_oxidoreductase"/>
</dbReference>
<keyword evidence="2" id="KW-0560">Oxidoreductase</keyword>
<dbReference type="GO" id="GO:0016491">
    <property type="term" value="F:oxidoreductase activity"/>
    <property type="evidence" value="ECO:0007669"/>
    <property type="project" value="UniProtKB-KW"/>
</dbReference>
<evidence type="ECO:0000313" key="5">
    <source>
        <dbReference type="EMBL" id="SOD64842.1"/>
    </source>
</evidence>
<dbReference type="PANTHER" id="PTHR43656">
    <property type="entry name" value="BINDING OXIDOREDUCTASE, PUTATIVE (AFU_ORTHOLOGUE AFUA_2G08260)-RELATED"/>
    <property type="match status" value="1"/>
</dbReference>
<accession>A0A286E1T2</accession>
<gene>
    <name evidence="5" type="ORF">SAMN06297387_119109</name>
</gene>
<sequence>MTPATTPDPRPHGGAAPPPCAAPLRLPSGVVLPNRLVKAAMEERLAGAGGHPDDRLVRLYRAWDRGGVGTMLTGHVMVDRTALARPDDVILDAASDLAPFRAWAAAAGTGSFWAQINHPGRVVRRGSGSRALAPSAVPVDVGALSRLFPTPTPMTAGDIEETVERFAVTAELAERAGFAGVQVHAAHGYLLAQFLSPLVNRRTDRWGGPLRHRARLLLDVVAAVRARVSPGFGVAVKLNSADFQRGGFDLDDARRVLGWLGEAGGVDFVELSGGSVESLATAGRPADRRTLEREAYFLRLAGELVADAPFPLMLTGGIRRGRVAEEVLARGFSLVGVATAFARRPDAPLRWLAGEDGAVPAPRSLLPPGPLRAAAIQASVTARLHDLAR</sequence>
<evidence type="ECO:0000256" key="1">
    <source>
        <dbReference type="ARBA" id="ARBA00022630"/>
    </source>
</evidence>
<dbReference type="InterPro" id="IPR001155">
    <property type="entry name" value="OxRdtase_FMN_N"/>
</dbReference>
<protein>
    <submittedName>
        <fullName evidence="5">2,4-dienoyl-CoA reductase</fullName>
    </submittedName>
</protein>
<evidence type="ECO:0000313" key="6">
    <source>
        <dbReference type="Proteomes" id="UP000219072"/>
    </source>
</evidence>
<dbReference type="AlphaFoldDB" id="A0A286E1T2"/>
<feature type="domain" description="NADH:flavin oxidoreductase/NADH oxidase N-terminal" evidence="4">
    <location>
        <begin position="23"/>
        <end position="348"/>
    </location>
</feature>
<evidence type="ECO:0000256" key="3">
    <source>
        <dbReference type="SAM" id="MobiDB-lite"/>
    </source>
</evidence>
<organism evidence="5 6">
    <name type="scientific">Streptomyces zhaozhouensis</name>
    <dbReference type="NCBI Taxonomy" id="1300267"/>
    <lineage>
        <taxon>Bacteria</taxon>
        <taxon>Bacillati</taxon>
        <taxon>Actinomycetota</taxon>
        <taxon>Actinomycetes</taxon>
        <taxon>Kitasatosporales</taxon>
        <taxon>Streptomycetaceae</taxon>
        <taxon>Streptomyces</taxon>
    </lineage>
</organism>
<dbReference type="OrthoDB" id="3169239at2"/>
<feature type="region of interest" description="Disordered" evidence="3">
    <location>
        <begin position="1"/>
        <end position="20"/>
    </location>
</feature>
<evidence type="ECO:0000259" key="4">
    <source>
        <dbReference type="Pfam" id="PF00724"/>
    </source>
</evidence>
<dbReference type="Proteomes" id="UP000219072">
    <property type="component" value="Unassembled WGS sequence"/>
</dbReference>
<keyword evidence="6" id="KW-1185">Reference proteome</keyword>
<name>A0A286E1T2_9ACTN</name>
<dbReference type="Pfam" id="PF00724">
    <property type="entry name" value="Oxidored_FMN"/>
    <property type="match status" value="1"/>
</dbReference>
<dbReference type="RefSeq" id="WP_097233208.1">
    <property type="nucleotide sequence ID" value="NZ_OCNE01000019.1"/>
</dbReference>
<keyword evidence="1" id="KW-0285">Flavoprotein</keyword>
<proteinExistence type="predicted"/>
<dbReference type="EMBL" id="OCNE01000019">
    <property type="protein sequence ID" value="SOD64842.1"/>
    <property type="molecule type" value="Genomic_DNA"/>
</dbReference>
<reference evidence="5 6" key="1">
    <citation type="submission" date="2017-09" db="EMBL/GenBank/DDBJ databases">
        <authorList>
            <person name="Ehlers B."/>
            <person name="Leendertz F.H."/>
        </authorList>
    </citation>
    <scope>NUCLEOTIDE SEQUENCE [LARGE SCALE GENOMIC DNA]</scope>
    <source>
        <strain evidence="5 6">CGMCC 4.7095</strain>
    </source>
</reference>
<dbReference type="InterPro" id="IPR013785">
    <property type="entry name" value="Aldolase_TIM"/>
</dbReference>
<dbReference type="GO" id="GO:0010181">
    <property type="term" value="F:FMN binding"/>
    <property type="evidence" value="ECO:0007669"/>
    <property type="project" value="InterPro"/>
</dbReference>